<comment type="caution">
    <text evidence="1">The sequence shown here is derived from an EMBL/GenBank/DDBJ whole genome shotgun (WGS) entry which is preliminary data.</text>
</comment>
<dbReference type="RefSeq" id="WP_150042360.1">
    <property type="nucleotide sequence ID" value="NZ_OW485601.1"/>
</dbReference>
<dbReference type="AlphaFoldDB" id="A0A5M6IQS3"/>
<dbReference type="OrthoDB" id="7286605at2"/>
<name>A0A5M6IQS3_9PROT</name>
<sequence length="171" mass="18268">MDFRGLPSKGESLLLACATMLATTVTLVGASKAVTGPHQAAARVGQIIVFERPAQAKADGFTYADLPVRARVPSGNEVARASCVLEPQTLAAERGSLLVHGYEPNDAQGSYRVHWEGGRTSFSAEDCGPSVDLTVSRRELDQLTAASWELRHPETAQALHDKQWATVAGLQ</sequence>
<organism evidence="1 2">
    <name type="scientific">Rhodovastum atsumiense</name>
    <dbReference type="NCBI Taxonomy" id="504468"/>
    <lineage>
        <taxon>Bacteria</taxon>
        <taxon>Pseudomonadati</taxon>
        <taxon>Pseudomonadota</taxon>
        <taxon>Alphaproteobacteria</taxon>
        <taxon>Acetobacterales</taxon>
        <taxon>Acetobacteraceae</taxon>
        <taxon>Rhodovastum</taxon>
    </lineage>
</organism>
<evidence type="ECO:0000313" key="2">
    <source>
        <dbReference type="Proteomes" id="UP000325255"/>
    </source>
</evidence>
<accession>A0A5M6IQS3</accession>
<gene>
    <name evidence="1" type="ORF">F1189_18565</name>
</gene>
<keyword evidence="2" id="KW-1185">Reference proteome</keyword>
<proteinExistence type="predicted"/>
<dbReference type="EMBL" id="VWPK01000030">
    <property type="protein sequence ID" value="KAA5610626.1"/>
    <property type="molecule type" value="Genomic_DNA"/>
</dbReference>
<reference evidence="1 2" key="1">
    <citation type="submission" date="2019-09" db="EMBL/GenBank/DDBJ databases">
        <title>Genome sequence of Rhodovastum atsumiense, a diverse member of the Acetobacteraceae family of non-sulfur purple photosynthetic bacteria.</title>
        <authorList>
            <person name="Meyer T."/>
            <person name="Kyndt J."/>
        </authorList>
    </citation>
    <scope>NUCLEOTIDE SEQUENCE [LARGE SCALE GENOMIC DNA]</scope>
    <source>
        <strain evidence="1 2">DSM 21279</strain>
    </source>
</reference>
<dbReference type="Proteomes" id="UP000325255">
    <property type="component" value="Unassembled WGS sequence"/>
</dbReference>
<protein>
    <submittedName>
        <fullName evidence="1">Uncharacterized protein</fullName>
    </submittedName>
</protein>
<evidence type="ECO:0000313" key="1">
    <source>
        <dbReference type="EMBL" id="KAA5610626.1"/>
    </source>
</evidence>